<dbReference type="EMBL" id="JAHLFO010000049">
    <property type="protein sequence ID" value="MBU3813683.1"/>
    <property type="molecule type" value="Genomic_DNA"/>
</dbReference>
<protein>
    <submittedName>
        <fullName evidence="1">Uncharacterized protein</fullName>
    </submittedName>
</protein>
<comment type="caution">
    <text evidence="1">The sequence shown here is derived from an EMBL/GenBank/DDBJ whole genome shotgun (WGS) entry which is preliminary data.</text>
</comment>
<reference evidence="1" key="2">
    <citation type="submission" date="2021-04" db="EMBL/GenBank/DDBJ databases">
        <authorList>
            <person name="Gilroy R."/>
        </authorList>
    </citation>
    <scope>NUCLEOTIDE SEQUENCE</scope>
    <source>
        <strain evidence="1">B3-3758</strain>
    </source>
</reference>
<dbReference type="AlphaFoldDB" id="A0A9E2KF66"/>
<gene>
    <name evidence="1" type="ORF">H9791_04150</name>
</gene>
<proteinExistence type="predicted"/>
<organism evidence="1 2">
    <name type="scientific">Candidatus Bacteroides intestinipullorum</name>
    <dbReference type="NCBI Taxonomy" id="2838471"/>
    <lineage>
        <taxon>Bacteria</taxon>
        <taxon>Pseudomonadati</taxon>
        <taxon>Bacteroidota</taxon>
        <taxon>Bacteroidia</taxon>
        <taxon>Bacteroidales</taxon>
        <taxon>Bacteroidaceae</taxon>
        <taxon>Bacteroides</taxon>
    </lineage>
</organism>
<dbReference type="Proteomes" id="UP000824236">
    <property type="component" value="Unassembled WGS sequence"/>
</dbReference>
<evidence type="ECO:0000313" key="2">
    <source>
        <dbReference type="Proteomes" id="UP000824236"/>
    </source>
</evidence>
<evidence type="ECO:0000313" key="1">
    <source>
        <dbReference type="EMBL" id="MBU3813683.1"/>
    </source>
</evidence>
<sequence length="504" mass="55127">MQAFLIICIGLLLASCGGKEQPKSTVAAIESGEKTRMEWQKSRKPVEIYIEAVEGITPAWPHFGIYMDVRATTPEERQAFAGTMFTRKGGVYVSGNSHAVTSDTTATVSVCYPFRKGLGTDDIIRLAAPFDENLYGVETHRVIGNAIQPAFRLQSSMALLRIVCESDDLRDRLDDITLIGDNLYTEGGYQPYTGRWLDKKANGSLQAKDADCLLNNGRKHDLYLIPTETACSVTITIRINGKDHALRTMLPPLTAGSMTHLSIRKGREGVAINGSWVETERSLAYEHRMMPVDSVQVGHYLQKNGKVQAGRDSLSIAVVVETDGKHGKAVALSDCNGMFVFSGNDLSSGKLYSTIDGTRHEGIINPTGDTPEDDKIIYKPGMPYPDDCALGHADGASLTQGLIESNRQAKQGSPLGRQTMLQEAMRHSGSYVPSLGELAGLYYLLECDKSSTLKGLIATLQGEYLTCSESGKDTFYLMDFSNGIVTGGLSKRYAQARLRLFYLF</sequence>
<reference evidence="1" key="1">
    <citation type="journal article" date="2021" name="PeerJ">
        <title>Extensive microbial diversity within the chicken gut microbiome revealed by metagenomics and culture.</title>
        <authorList>
            <person name="Gilroy R."/>
            <person name="Ravi A."/>
            <person name="Getino M."/>
            <person name="Pursley I."/>
            <person name="Horton D.L."/>
            <person name="Alikhan N.F."/>
            <person name="Baker D."/>
            <person name="Gharbi K."/>
            <person name="Hall N."/>
            <person name="Watson M."/>
            <person name="Adriaenssens E.M."/>
            <person name="Foster-Nyarko E."/>
            <person name="Jarju S."/>
            <person name="Secka A."/>
            <person name="Antonio M."/>
            <person name="Oren A."/>
            <person name="Chaudhuri R.R."/>
            <person name="La Ragione R."/>
            <person name="Hildebrand F."/>
            <person name="Pallen M.J."/>
        </authorList>
    </citation>
    <scope>NUCLEOTIDE SEQUENCE</scope>
    <source>
        <strain evidence="1">B3-3758</strain>
    </source>
</reference>
<name>A0A9E2KF66_9BACE</name>
<accession>A0A9E2KF66</accession>